<name>A0ABT5L4Z3_9ALTE</name>
<gene>
    <name evidence="3" type="ORF">OIK42_15285</name>
</gene>
<dbReference type="RefSeq" id="WP_273641916.1">
    <property type="nucleotide sequence ID" value="NZ_JAQQXP010000002.1"/>
</dbReference>
<keyword evidence="2" id="KW-0812">Transmembrane</keyword>
<keyword evidence="1" id="KW-0175">Coiled coil</keyword>
<keyword evidence="2" id="KW-1133">Transmembrane helix</keyword>
<keyword evidence="4" id="KW-1185">Reference proteome</keyword>
<evidence type="ECO:0000313" key="3">
    <source>
        <dbReference type="EMBL" id="MDC8832122.1"/>
    </source>
</evidence>
<evidence type="ECO:0000256" key="1">
    <source>
        <dbReference type="SAM" id="Coils"/>
    </source>
</evidence>
<dbReference type="PANTHER" id="PTHR40278:SF2">
    <property type="entry name" value="TYPE IV PILUS INNER MEMBRANE COMPONENT PILN"/>
    <property type="match status" value="1"/>
</dbReference>
<accession>A0ABT5L4Z3</accession>
<evidence type="ECO:0000313" key="4">
    <source>
        <dbReference type="Proteomes" id="UP001218788"/>
    </source>
</evidence>
<protein>
    <submittedName>
        <fullName evidence="3">PilN domain-containing protein</fullName>
    </submittedName>
</protein>
<evidence type="ECO:0000256" key="2">
    <source>
        <dbReference type="SAM" id="Phobius"/>
    </source>
</evidence>
<feature type="coiled-coil region" evidence="1">
    <location>
        <begin position="64"/>
        <end position="91"/>
    </location>
</feature>
<dbReference type="InterPro" id="IPR007813">
    <property type="entry name" value="PilN"/>
</dbReference>
<reference evidence="3 4" key="1">
    <citation type="submission" date="2022-10" db="EMBL/GenBank/DDBJ databases">
        <title>Alteromonas sp. chi3 Genome sequencing.</title>
        <authorList>
            <person name="Park S."/>
        </authorList>
    </citation>
    <scope>NUCLEOTIDE SEQUENCE [LARGE SCALE GENOMIC DNA]</scope>
    <source>
        <strain evidence="4">chi3</strain>
    </source>
</reference>
<dbReference type="PANTHER" id="PTHR40278">
    <property type="entry name" value="DNA UTILIZATION PROTEIN HOFN"/>
    <property type="match status" value="1"/>
</dbReference>
<dbReference type="Proteomes" id="UP001218788">
    <property type="component" value="Unassembled WGS sequence"/>
</dbReference>
<comment type="caution">
    <text evidence="3">The sequence shown here is derived from an EMBL/GenBank/DDBJ whole genome shotgun (WGS) entry which is preliminary data.</text>
</comment>
<sequence length="193" mass="21599">MAYINLLPWREQRRLKQKQQYLIILGLVALITFLLFWLVGQFIDQQISNQNARNQYLTSEITALDSQIAEIKKIKESKAAIEQRMALIEQLQSSRNLAPQVFDELARIVPQGVSFKSLQRTGAAIEVRGTSESNNRLAEFMRQLETSKVFTSGELSSIVADTSASDAVSEFTLTFAIQAQTATAKQKNSGGNQ</sequence>
<dbReference type="EMBL" id="JAQQXP010000002">
    <property type="protein sequence ID" value="MDC8832122.1"/>
    <property type="molecule type" value="Genomic_DNA"/>
</dbReference>
<dbReference type="InterPro" id="IPR052534">
    <property type="entry name" value="Extracell_DNA_Util/SecSys_Comp"/>
</dbReference>
<organism evidence="3 4">
    <name type="scientific">Alteromonas gilva</name>
    <dbReference type="NCBI Taxonomy" id="2987522"/>
    <lineage>
        <taxon>Bacteria</taxon>
        <taxon>Pseudomonadati</taxon>
        <taxon>Pseudomonadota</taxon>
        <taxon>Gammaproteobacteria</taxon>
        <taxon>Alteromonadales</taxon>
        <taxon>Alteromonadaceae</taxon>
        <taxon>Alteromonas/Salinimonas group</taxon>
        <taxon>Alteromonas</taxon>
    </lineage>
</organism>
<proteinExistence type="predicted"/>
<dbReference type="Pfam" id="PF05137">
    <property type="entry name" value="PilN"/>
    <property type="match status" value="1"/>
</dbReference>
<keyword evidence="2" id="KW-0472">Membrane</keyword>
<feature type="transmembrane region" description="Helical" evidence="2">
    <location>
        <begin position="21"/>
        <end position="43"/>
    </location>
</feature>